<feature type="compositionally biased region" description="Basic and acidic residues" evidence="1">
    <location>
        <begin position="548"/>
        <end position="563"/>
    </location>
</feature>
<dbReference type="Proteomes" id="UP000250266">
    <property type="component" value="Unassembled WGS sequence"/>
</dbReference>
<dbReference type="AlphaFoldDB" id="A0A8E2EMC1"/>
<evidence type="ECO:0000313" key="4">
    <source>
        <dbReference type="Proteomes" id="UP000250266"/>
    </source>
</evidence>
<dbReference type="Pfam" id="PF22942">
    <property type="entry name" value="DUF7025"/>
    <property type="match status" value="1"/>
</dbReference>
<dbReference type="InterPro" id="IPR054289">
    <property type="entry name" value="DUF7025"/>
</dbReference>
<feature type="compositionally biased region" description="Basic residues" evidence="1">
    <location>
        <begin position="283"/>
        <end position="299"/>
    </location>
</feature>
<feature type="compositionally biased region" description="Basic and acidic residues" evidence="1">
    <location>
        <begin position="483"/>
        <end position="492"/>
    </location>
</feature>
<feature type="domain" description="DUF7025" evidence="2">
    <location>
        <begin position="363"/>
        <end position="451"/>
    </location>
</feature>
<feature type="region of interest" description="Disordered" evidence="1">
    <location>
        <begin position="259"/>
        <end position="301"/>
    </location>
</feature>
<organism evidence="3 4">
    <name type="scientific">Lepidopterella palustris CBS 459.81</name>
    <dbReference type="NCBI Taxonomy" id="1314670"/>
    <lineage>
        <taxon>Eukaryota</taxon>
        <taxon>Fungi</taxon>
        <taxon>Dikarya</taxon>
        <taxon>Ascomycota</taxon>
        <taxon>Pezizomycotina</taxon>
        <taxon>Dothideomycetes</taxon>
        <taxon>Pleosporomycetidae</taxon>
        <taxon>Mytilinidiales</taxon>
        <taxon>Argynnaceae</taxon>
        <taxon>Lepidopterella</taxon>
    </lineage>
</organism>
<reference evidence="3 4" key="1">
    <citation type="journal article" date="2016" name="Nat. Commun.">
        <title>Ectomycorrhizal ecology is imprinted in the genome of the dominant symbiotic fungus Cenococcum geophilum.</title>
        <authorList>
            <consortium name="DOE Joint Genome Institute"/>
            <person name="Peter M."/>
            <person name="Kohler A."/>
            <person name="Ohm R.A."/>
            <person name="Kuo A."/>
            <person name="Krutzmann J."/>
            <person name="Morin E."/>
            <person name="Arend M."/>
            <person name="Barry K.W."/>
            <person name="Binder M."/>
            <person name="Choi C."/>
            <person name="Clum A."/>
            <person name="Copeland A."/>
            <person name="Grisel N."/>
            <person name="Haridas S."/>
            <person name="Kipfer T."/>
            <person name="LaButti K."/>
            <person name="Lindquist E."/>
            <person name="Lipzen A."/>
            <person name="Maire R."/>
            <person name="Meier B."/>
            <person name="Mihaltcheva S."/>
            <person name="Molinier V."/>
            <person name="Murat C."/>
            <person name="Poggeler S."/>
            <person name="Quandt C.A."/>
            <person name="Sperisen C."/>
            <person name="Tritt A."/>
            <person name="Tisserant E."/>
            <person name="Crous P.W."/>
            <person name="Henrissat B."/>
            <person name="Nehls U."/>
            <person name="Egli S."/>
            <person name="Spatafora J.W."/>
            <person name="Grigoriev I.V."/>
            <person name="Martin F.M."/>
        </authorList>
    </citation>
    <scope>NUCLEOTIDE SEQUENCE [LARGE SCALE GENOMIC DNA]</scope>
    <source>
        <strain evidence="3 4">CBS 459.81</strain>
    </source>
</reference>
<feature type="compositionally biased region" description="Basic and acidic residues" evidence="1">
    <location>
        <begin position="266"/>
        <end position="282"/>
    </location>
</feature>
<dbReference type="EMBL" id="KV744805">
    <property type="protein sequence ID" value="OCK86423.1"/>
    <property type="molecule type" value="Genomic_DNA"/>
</dbReference>
<gene>
    <name evidence="3" type="ORF">K432DRAFT_448222</name>
</gene>
<feature type="region of interest" description="Disordered" evidence="1">
    <location>
        <begin position="455"/>
        <end position="563"/>
    </location>
</feature>
<sequence>MGVCIDVMKSRSWEEHIFDVEENPFAFSPGQLSKLFSPKSLDEAVLYGIAGLDKATGAVVNIGFQTSISAELEMQGFSVADEIEYSREGELLPLQRLIDYKRRYGDDLDKVIAGIETIVKALSDPWARSPFSTSVNHDDDWTKISDLVERMNMAQRNDHNYHSPLHKIEQEPLPSSVDLDQDNFRRHGYECWLQNSSWKSLEGDEVNEVSIRLDNEIPEESDAWGREKSAEWKAGAGRKKSWKRCPVAKVRSWQEPPSVLLQRPDQYSRDKPVGKKDCDTSKWRIRGKRKGRQTTPKKHSRDDLRELYYPCEEEFRHPKPYSVNIQDIRVMTVGQKGTIPAEKLAPLYKILWSDLDQSIKIYHNLLSKGVITYNFLWALFKSGDILWNETNWLGLTGRMKLHQVDTDSNGFHLTMQFVDVNRTYPSIVEFVIPPFRGTQRISSLGVYPIDFKAGPAKEDSSKTSIVSQHGKPTLSKTSPHGQEIGERDDFRLDPNTSTETKEVPDKKIPAEKPKGYSKLSKSSKRRSRKGIQKALAKADKPGLSLRLTKPEKNRAPKDSEQKRIAQWRKRKLERKTDPFTKCYTVWRNFSCGHPYQVICATCDESWEKGITRECPLQERRKKRQFIPPNELYREIPHPCVICPWNEYPALPLGQPSLESMYETIFEWEDQKDYAALLRFLGRGTICKFCRQGVHEFLFEDVNWLDDFGYSRDLRAPDAYDRGSSGARFFRREVRDARHMNITTSSILVQKIPNLVLLSLAGVPSQIRSSAEEVLHEGIQGLPSWVADFSLPRVNGLIIYLGHNLHEYLGLEDVEVEALSSERSDCLYDASLTRISAHAPRSVVGRALLVEGAVFDVVESSTPLHLVAAVERLQIDANLRLPSRFSQAILSLYEIIEPLSPTYQPTSEPREAALWRTIIGDIVNWKVPSKQPGCRILSFLHSSTCHHSSIYERRITRSYFGAKPGDEIWLIRGARMPFVLRPSTEETDFVLVGETYVHGFCTGKCC</sequence>
<protein>
    <recommendedName>
        <fullName evidence="2">DUF7025 domain-containing protein</fullName>
    </recommendedName>
</protein>
<dbReference type="OrthoDB" id="10666189at2759"/>
<evidence type="ECO:0000256" key="1">
    <source>
        <dbReference type="SAM" id="MobiDB-lite"/>
    </source>
</evidence>
<proteinExistence type="predicted"/>
<feature type="compositionally biased region" description="Basic residues" evidence="1">
    <location>
        <begin position="521"/>
        <end position="531"/>
    </location>
</feature>
<feature type="compositionally biased region" description="Basic and acidic residues" evidence="1">
    <location>
        <begin position="499"/>
        <end position="514"/>
    </location>
</feature>
<keyword evidence="4" id="KW-1185">Reference proteome</keyword>
<dbReference type="Pfam" id="PF26639">
    <property type="entry name" value="Het-6_barrel"/>
    <property type="match status" value="1"/>
</dbReference>
<name>A0A8E2EMC1_9PEZI</name>
<accession>A0A8E2EMC1</accession>
<evidence type="ECO:0000313" key="3">
    <source>
        <dbReference type="EMBL" id="OCK86423.1"/>
    </source>
</evidence>
<evidence type="ECO:0000259" key="2">
    <source>
        <dbReference type="Pfam" id="PF22942"/>
    </source>
</evidence>